<dbReference type="AlphaFoldDB" id="A0A4R1XBZ6"/>
<protein>
    <submittedName>
        <fullName evidence="4">TetR family transcriptional regulator</fullName>
    </submittedName>
</protein>
<accession>A0A4R1XBZ6</accession>
<dbReference type="InterPro" id="IPR001647">
    <property type="entry name" value="HTH_TetR"/>
</dbReference>
<dbReference type="SUPFAM" id="SSF48498">
    <property type="entry name" value="Tetracyclin repressor-like, C-terminal domain"/>
    <property type="match status" value="1"/>
</dbReference>
<proteinExistence type="predicted"/>
<evidence type="ECO:0000313" key="5">
    <source>
        <dbReference type="Proteomes" id="UP000294963"/>
    </source>
</evidence>
<dbReference type="PANTHER" id="PTHR43479:SF11">
    <property type="entry name" value="ACREF_ENVCD OPERON REPRESSOR-RELATED"/>
    <property type="match status" value="1"/>
</dbReference>
<evidence type="ECO:0000256" key="1">
    <source>
        <dbReference type="ARBA" id="ARBA00023125"/>
    </source>
</evidence>
<evidence type="ECO:0000256" key="2">
    <source>
        <dbReference type="PROSITE-ProRule" id="PRU00335"/>
    </source>
</evidence>
<dbReference type="InterPro" id="IPR036271">
    <property type="entry name" value="Tet_transcr_reg_TetR-rel_C_sf"/>
</dbReference>
<evidence type="ECO:0000313" key="4">
    <source>
        <dbReference type="EMBL" id="TCM60456.1"/>
    </source>
</evidence>
<dbReference type="Pfam" id="PF00440">
    <property type="entry name" value="TetR_N"/>
    <property type="match status" value="1"/>
</dbReference>
<reference evidence="4 5" key="1">
    <citation type="submission" date="2019-03" db="EMBL/GenBank/DDBJ databases">
        <title>Genomic analyses of the natural microbiome of Caenorhabditis elegans.</title>
        <authorList>
            <person name="Samuel B."/>
        </authorList>
    </citation>
    <scope>NUCLEOTIDE SEQUENCE [LARGE SCALE GENOMIC DNA]</scope>
    <source>
        <strain evidence="4 5">JUb89</strain>
    </source>
</reference>
<dbReference type="InterPro" id="IPR050624">
    <property type="entry name" value="HTH-type_Tx_Regulator"/>
</dbReference>
<feature type="DNA-binding region" description="H-T-H motif" evidence="2">
    <location>
        <begin position="54"/>
        <end position="73"/>
    </location>
</feature>
<keyword evidence="1 2" id="KW-0238">DNA-binding</keyword>
<dbReference type="SUPFAM" id="SSF46689">
    <property type="entry name" value="Homeodomain-like"/>
    <property type="match status" value="1"/>
</dbReference>
<evidence type="ECO:0000259" key="3">
    <source>
        <dbReference type="PROSITE" id="PS50977"/>
    </source>
</evidence>
<sequence>MSSHVKLTAMGSEVIKVMLSETEKKSQQDWVESDKKIIQHTILLLAKGGINAVTMQAVGEGAGYSRGIITRRYGSKEKLLLRVLHHLNDWFRGMLIEATWRQHGITAIESLIKAMADRCYEYAVEVKAYFTLCCMAETADRQFNRSLLGMRKEMTQCYIQWLKEARVLEEITRNVDIEMMADLIMSAVMGLVQSWMINPRFNLALRLKQLAEIQLRNMFKNSHMYYSTNYWGE</sequence>
<dbReference type="EMBL" id="SLVJ01000033">
    <property type="protein sequence ID" value="TCM60456.1"/>
    <property type="molecule type" value="Genomic_DNA"/>
</dbReference>
<dbReference type="GO" id="GO:0003677">
    <property type="term" value="F:DNA binding"/>
    <property type="evidence" value="ECO:0007669"/>
    <property type="project" value="UniProtKB-UniRule"/>
</dbReference>
<name>A0A4R1XBZ6_ACICA</name>
<dbReference type="Proteomes" id="UP000294963">
    <property type="component" value="Unassembled WGS sequence"/>
</dbReference>
<dbReference type="PANTHER" id="PTHR43479">
    <property type="entry name" value="ACREF/ENVCD OPERON REPRESSOR-RELATED"/>
    <property type="match status" value="1"/>
</dbReference>
<comment type="caution">
    <text evidence="4">The sequence shown here is derived from an EMBL/GenBank/DDBJ whole genome shotgun (WGS) entry which is preliminary data.</text>
</comment>
<dbReference type="Gene3D" id="1.10.357.10">
    <property type="entry name" value="Tetracycline Repressor, domain 2"/>
    <property type="match status" value="1"/>
</dbReference>
<dbReference type="InterPro" id="IPR009057">
    <property type="entry name" value="Homeodomain-like_sf"/>
</dbReference>
<gene>
    <name evidence="4" type="ORF">EC844_13316</name>
</gene>
<organism evidence="4 5">
    <name type="scientific">Acinetobacter calcoaceticus</name>
    <dbReference type="NCBI Taxonomy" id="471"/>
    <lineage>
        <taxon>Bacteria</taxon>
        <taxon>Pseudomonadati</taxon>
        <taxon>Pseudomonadota</taxon>
        <taxon>Gammaproteobacteria</taxon>
        <taxon>Moraxellales</taxon>
        <taxon>Moraxellaceae</taxon>
        <taxon>Acinetobacter</taxon>
        <taxon>Acinetobacter calcoaceticus/baumannii complex</taxon>
    </lineage>
</organism>
<feature type="domain" description="HTH tetR-type" evidence="3">
    <location>
        <begin position="31"/>
        <end position="91"/>
    </location>
</feature>
<dbReference type="PROSITE" id="PS50977">
    <property type="entry name" value="HTH_TETR_2"/>
    <property type="match status" value="1"/>
</dbReference>
<keyword evidence="5" id="KW-1185">Reference proteome</keyword>